<dbReference type="PANTHER" id="PTHR30537">
    <property type="entry name" value="HTH-TYPE TRANSCRIPTIONAL REGULATOR"/>
    <property type="match status" value="1"/>
</dbReference>
<proteinExistence type="inferred from homology"/>
<name>A0A075P0M7_9ALTE</name>
<dbReference type="eggNOG" id="COG0583">
    <property type="taxonomic scope" value="Bacteria"/>
</dbReference>
<evidence type="ECO:0000256" key="4">
    <source>
        <dbReference type="ARBA" id="ARBA00023163"/>
    </source>
</evidence>
<dbReference type="InterPro" id="IPR005119">
    <property type="entry name" value="LysR_subst-bd"/>
</dbReference>
<reference evidence="6 7" key="1">
    <citation type="submission" date="2014-06" db="EMBL/GenBank/DDBJ databases">
        <title>Genomes of Alteromonas australica, a world apart.</title>
        <authorList>
            <person name="Gonzaga A."/>
            <person name="Lopez-Perez M."/>
            <person name="Rodriguez-Valera F."/>
        </authorList>
    </citation>
    <scope>NUCLEOTIDE SEQUENCE [LARGE SCALE GENOMIC DNA]</scope>
    <source>
        <strain evidence="6 7">H 17</strain>
    </source>
</reference>
<dbReference type="Pfam" id="PF00126">
    <property type="entry name" value="HTH_1"/>
    <property type="match status" value="1"/>
</dbReference>
<dbReference type="InterPro" id="IPR036390">
    <property type="entry name" value="WH_DNA-bd_sf"/>
</dbReference>
<dbReference type="InterPro" id="IPR058163">
    <property type="entry name" value="LysR-type_TF_proteobact-type"/>
</dbReference>
<protein>
    <submittedName>
        <fullName evidence="6">LysR family transcriptional regulator</fullName>
    </submittedName>
</protein>
<sequence>MDRIQAMTVFAEVAKLGSFVSAAEQLSMSAPAVTRAIAMLETQLNTRLFHRTTRRIRLTEAGQQYLSDVKRILADIAQSEAAIAGVQLLPKGTLRVTAPVLFGELYVTPIIVDFLRDFPEVNVHGYMNDNVVDLIDTNIDVAIRISKPKDSGLYASSVGHVQKVTVASPDYLAHAPKLTTPEDLKQHTLLYPSDFTEPPVWNFKRNGKTVAIRLQPRFECNQNRSTIRAAKAGLGITRLMSYQVADAIESGELVNVLEEYNDIKLPIQVISLEGRQNLEKVKKFVHYVKNALAKDTYLNP</sequence>
<gene>
    <name evidence="6" type="ORF">EP13_18140</name>
</gene>
<dbReference type="PROSITE" id="PS50931">
    <property type="entry name" value="HTH_LYSR"/>
    <property type="match status" value="1"/>
</dbReference>
<dbReference type="KEGG" id="aal:EP13_18140"/>
<dbReference type="RefSeq" id="WP_044058439.1">
    <property type="nucleotide sequence ID" value="NZ_CBCSKJ010000004.1"/>
</dbReference>
<comment type="similarity">
    <text evidence="1">Belongs to the LysR transcriptional regulatory family.</text>
</comment>
<organism evidence="6 7">
    <name type="scientific">Alteromonas australica</name>
    <dbReference type="NCBI Taxonomy" id="589873"/>
    <lineage>
        <taxon>Bacteria</taxon>
        <taxon>Pseudomonadati</taxon>
        <taxon>Pseudomonadota</taxon>
        <taxon>Gammaproteobacteria</taxon>
        <taxon>Alteromonadales</taxon>
        <taxon>Alteromonadaceae</taxon>
        <taxon>Alteromonas/Salinimonas group</taxon>
        <taxon>Alteromonas</taxon>
    </lineage>
</organism>
<dbReference type="GO" id="GO:0006351">
    <property type="term" value="P:DNA-templated transcription"/>
    <property type="evidence" value="ECO:0007669"/>
    <property type="project" value="TreeGrafter"/>
</dbReference>
<dbReference type="FunFam" id="1.10.10.10:FF:000001">
    <property type="entry name" value="LysR family transcriptional regulator"/>
    <property type="match status" value="1"/>
</dbReference>
<evidence type="ECO:0000313" key="7">
    <source>
        <dbReference type="Proteomes" id="UP000056090"/>
    </source>
</evidence>
<dbReference type="InterPro" id="IPR036388">
    <property type="entry name" value="WH-like_DNA-bd_sf"/>
</dbReference>
<evidence type="ECO:0000313" key="6">
    <source>
        <dbReference type="EMBL" id="AIG00445.1"/>
    </source>
</evidence>
<dbReference type="Pfam" id="PF03466">
    <property type="entry name" value="LysR_substrate"/>
    <property type="match status" value="1"/>
</dbReference>
<dbReference type="GeneID" id="78256799"/>
<dbReference type="Proteomes" id="UP000056090">
    <property type="component" value="Chromosome"/>
</dbReference>
<evidence type="ECO:0000256" key="3">
    <source>
        <dbReference type="ARBA" id="ARBA00023125"/>
    </source>
</evidence>
<keyword evidence="2" id="KW-0805">Transcription regulation</keyword>
<keyword evidence="4" id="KW-0804">Transcription</keyword>
<dbReference type="EMBL" id="CP008849">
    <property type="protein sequence ID" value="AIG00445.1"/>
    <property type="molecule type" value="Genomic_DNA"/>
</dbReference>
<feature type="domain" description="HTH lysR-type" evidence="5">
    <location>
        <begin position="1"/>
        <end position="59"/>
    </location>
</feature>
<evidence type="ECO:0000256" key="1">
    <source>
        <dbReference type="ARBA" id="ARBA00009437"/>
    </source>
</evidence>
<dbReference type="SUPFAM" id="SSF46785">
    <property type="entry name" value="Winged helix' DNA-binding domain"/>
    <property type="match status" value="1"/>
</dbReference>
<dbReference type="SUPFAM" id="SSF53850">
    <property type="entry name" value="Periplasmic binding protein-like II"/>
    <property type="match status" value="1"/>
</dbReference>
<accession>A0A075P0M7</accession>
<keyword evidence="3" id="KW-0238">DNA-binding</keyword>
<evidence type="ECO:0000259" key="5">
    <source>
        <dbReference type="PROSITE" id="PS50931"/>
    </source>
</evidence>
<dbReference type="Gene3D" id="3.40.190.290">
    <property type="match status" value="1"/>
</dbReference>
<dbReference type="GO" id="GO:0003700">
    <property type="term" value="F:DNA-binding transcription factor activity"/>
    <property type="evidence" value="ECO:0007669"/>
    <property type="project" value="InterPro"/>
</dbReference>
<dbReference type="AlphaFoldDB" id="A0A075P0M7"/>
<dbReference type="GO" id="GO:0043565">
    <property type="term" value="F:sequence-specific DNA binding"/>
    <property type="evidence" value="ECO:0007669"/>
    <property type="project" value="TreeGrafter"/>
</dbReference>
<evidence type="ECO:0000256" key="2">
    <source>
        <dbReference type="ARBA" id="ARBA00023015"/>
    </source>
</evidence>
<dbReference type="PANTHER" id="PTHR30537:SF5">
    <property type="entry name" value="HTH-TYPE TRANSCRIPTIONAL ACTIVATOR TTDR-RELATED"/>
    <property type="match status" value="1"/>
</dbReference>
<dbReference type="Gene3D" id="1.10.10.10">
    <property type="entry name" value="Winged helix-like DNA-binding domain superfamily/Winged helix DNA-binding domain"/>
    <property type="match status" value="1"/>
</dbReference>
<dbReference type="InterPro" id="IPR000847">
    <property type="entry name" value="LysR_HTH_N"/>
</dbReference>
<dbReference type="PRINTS" id="PR00039">
    <property type="entry name" value="HTHLYSR"/>
</dbReference>
<keyword evidence="7" id="KW-1185">Reference proteome</keyword>